<dbReference type="InterPro" id="IPR002051">
    <property type="entry name" value="Haem_Oase"/>
</dbReference>
<dbReference type="PRINTS" id="PR00088">
    <property type="entry name" value="HAEMOXYGNASE"/>
</dbReference>
<proteinExistence type="inferred from homology"/>
<feature type="binding site" evidence="9">
    <location>
        <position position="173"/>
    </location>
    <ligand>
        <name>heme b</name>
        <dbReference type="ChEBI" id="CHEBI:60344"/>
    </ligand>
</feature>
<dbReference type="Gene3D" id="1.20.910.10">
    <property type="entry name" value="Heme oxygenase-like"/>
    <property type="match status" value="1"/>
</dbReference>
<protein>
    <recommendedName>
        <fullName evidence="2">heme oxygenase (biliverdin-producing)</fullName>
        <ecNumber evidence="2">1.14.14.18</ecNumber>
    </recommendedName>
</protein>
<dbReference type="OrthoDB" id="5493802at2"/>
<dbReference type="PROSITE" id="PS00593">
    <property type="entry name" value="HEME_OXYGENASE"/>
    <property type="match status" value="1"/>
</dbReference>
<dbReference type="EMBL" id="CP000828">
    <property type="protein sequence ID" value="ABW25895.1"/>
    <property type="molecule type" value="Genomic_DNA"/>
</dbReference>
<dbReference type="Proteomes" id="UP000000268">
    <property type="component" value="Chromosome"/>
</dbReference>
<keyword evidence="12" id="KW-1185">Reference proteome</keyword>
<comment type="catalytic activity">
    <reaction evidence="8">
        <text>heme b + 3 reduced [NADPH--hemoprotein reductase] + 3 O2 = biliverdin IXalpha + CO + Fe(2+) + 3 oxidized [NADPH--hemoprotein reductase] + 3 H2O + H(+)</text>
        <dbReference type="Rhea" id="RHEA:21764"/>
        <dbReference type="Rhea" id="RHEA-COMP:11964"/>
        <dbReference type="Rhea" id="RHEA-COMP:11965"/>
        <dbReference type="ChEBI" id="CHEBI:15377"/>
        <dbReference type="ChEBI" id="CHEBI:15378"/>
        <dbReference type="ChEBI" id="CHEBI:15379"/>
        <dbReference type="ChEBI" id="CHEBI:17245"/>
        <dbReference type="ChEBI" id="CHEBI:29033"/>
        <dbReference type="ChEBI" id="CHEBI:57618"/>
        <dbReference type="ChEBI" id="CHEBI:57991"/>
        <dbReference type="ChEBI" id="CHEBI:58210"/>
        <dbReference type="ChEBI" id="CHEBI:60344"/>
        <dbReference type="EC" id="1.14.14.18"/>
    </reaction>
</comment>
<dbReference type="HOGENOM" id="CLU_057050_2_0_3"/>
<dbReference type="GO" id="GO:0006979">
    <property type="term" value="P:response to oxidative stress"/>
    <property type="evidence" value="ECO:0007669"/>
    <property type="project" value="TreeGrafter"/>
</dbReference>
<dbReference type="EC" id="1.14.14.18" evidence="2"/>
<dbReference type="GO" id="GO:0042167">
    <property type="term" value="P:heme catabolic process"/>
    <property type="evidence" value="ECO:0007669"/>
    <property type="project" value="TreeGrafter"/>
</dbReference>
<dbReference type="SMR" id="B0BYL0"/>
<comment type="similarity">
    <text evidence="1">Belongs to the heme oxygenase family.</text>
</comment>
<dbReference type="GO" id="GO:0006788">
    <property type="term" value="P:heme oxidation"/>
    <property type="evidence" value="ECO:0007669"/>
    <property type="project" value="InterPro"/>
</dbReference>
<sequence>MSGKLATRLREGTKQSHSLAENADFIQCFLKGVVEKTSYRQLLGNFYFVYTALEEQLTQHQNHPLLSQLYFPELYRQQSLATDLSYYWGPQWQTAITPSDATQRYVDRINDIAIADPILLVAHSYTRYLGDLSGGQLLKKLAQRGMSLPQGQGIAFYEFDDIQTPKTFKATYRQSLDSLHLDEATITRIVDEANLAFKLNMELFKEVEGNLIQAIGQMIFSHLTRSRRNRQTPWSTELGDPTALQPQD</sequence>
<dbReference type="InterPro" id="IPR016084">
    <property type="entry name" value="Haem_Oase-like_multi-hlx"/>
</dbReference>
<keyword evidence="5 10" id="KW-0479">Metal-binding</keyword>
<evidence type="ECO:0000256" key="10">
    <source>
        <dbReference type="PIRSR" id="PIRSR000343-2"/>
    </source>
</evidence>
<evidence type="ECO:0000313" key="11">
    <source>
        <dbReference type="EMBL" id="ABW25895.1"/>
    </source>
</evidence>
<accession>B0BYL0</accession>
<dbReference type="InterPro" id="IPR016053">
    <property type="entry name" value="Haem_Oase-like"/>
</dbReference>
<dbReference type="PIRSF" id="PIRSF000343">
    <property type="entry name" value="Haem_Oase"/>
    <property type="match status" value="1"/>
</dbReference>
<evidence type="ECO:0000256" key="9">
    <source>
        <dbReference type="PIRSR" id="PIRSR000343-1"/>
    </source>
</evidence>
<keyword evidence="6" id="KW-0560">Oxidoreductase</keyword>
<feature type="binding site" evidence="9">
    <location>
        <position position="10"/>
    </location>
    <ligand>
        <name>heme b</name>
        <dbReference type="ChEBI" id="CHEBI:60344"/>
    </ligand>
</feature>
<dbReference type="GO" id="GO:0004392">
    <property type="term" value="F:heme oxygenase (decyclizing) activity"/>
    <property type="evidence" value="ECO:0007669"/>
    <property type="project" value="UniProtKB-EC"/>
</dbReference>
<dbReference type="eggNOG" id="COG5398">
    <property type="taxonomic scope" value="Bacteria"/>
</dbReference>
<evidence type="ECO:0000256" key="6">
    <source>
        <dbReference type="ARBA" id="ARBA00023002"/>
    </source>
</evidence>
<evidence type="ECO:0000256" key="7">
    <source>
        <dbReference type="ARBA" id="ARBA00023004"/>
    </source>
</evidence>
<dbReference type="InterPro" id="IPR018207">
    <property type="entry name" value="Haem_oxygenase_CS"/>
</dbReference>
<dbReference type="KEGG" id="amr:AM1_0850"/>
<gene>
    <name evidence="11" type="ordered locus">AM1_0850</name>
</gene>
<keyword evidence="4 9" id="KW-0349">Heme</keyword>
<dbReference type="GO" id="GO:0020037">
    <property type="term" value="F:heme binding"/>
    <property type="evidence" value="ECO:0007669"/>
    <property type="project" value="TreeGrafter"/>
</dbReference>
<feature type="binding site" description="axial binding residue" evidence="10">
    <location>
        <position position="17"/>
    </location>
    <ligand>
        <name>heme b</name>
        <dbReference type="ChEBI" id="CHEBI:60344"/>
    </ligand>
    <ligandPart>
        <name>Fe</name>
        <dbReference type="ChEBI" id="CHEBI:18248"/>
    </ligandPart>
</feature>
<evidence type="ECO:0000256" key="8">
    <source>
        <dbReference type="ARBA" id="ARBA00048328"/>
    </source>
</evidence>
<evidence type="ECO:0000256" key="1">
    <source>
        <dbReference type="ARBA" id="ARBA00006134"/>
    </source>
</evidence>
<evidence type="ECO:0000256" key="3">
    <source>
        <dbReference type="ARBA" id="ARBA00022531"/>
    </source>
</evidence>
<evidence type="ECO:0000256" key="4">
    <source>
        <dbReference type="ARBA" id="ARBA00022617"/>
    </source>
</evidence>
<dbReference type="AlphaFoldDB" id="B0BYL0"/>
<dbReference type="SUPFAM" id="SSF48613">
    <property type="entry name" value="Heme oxygenase-like"/>
    <property type="match status" value="1"/>
</dbReference>
<organism evidence="11 12">
    <name type="scientific">Acaryochloris marina (strain MBIC 11017)</name>
    <dbReference type="NCBI Taxonomy" id="329726"/>
    <lineage>
        <taxon>Bacteria</taxon>
        <taxon>Bacillati</taxon>
        <taxon>Cyanobacteriota</taxon>
        <taxon>Cyanophyceae</taxon>
        <taxon>Acaryochloridales</taxon>
        <taxon>Acaryochloridaceae</taxon>
        <taxon>Acaryochloris</taxon>
    </lineage>
</organism>
<evidence type="ECO:0000313" key="12">
    <source>
        <dbReference type="Proteomes" id="UP000000268"/>
    </source>
</evidence>
<dbReference type="PANTHER" id="PTHR10720">
    <property type="entry name" value="HEME OXYGENASE"/>
    <property type="match status" value="1"/>
</dbReference>
<dbReference type="FunFam" id="1.20.910.10:FF:000001">
    <property type="entry name" value="Heme oxygenase 1"/>
    <property type="match status" value="1"/>
</dbReference>
<evidence type="ECO:0000256" key="2">
    <source>
        <dbReference type="ARBA" id="ARBA00012360"/>
    </source>
</evidence>
<name>B0BYL0_ACAM1</name>
<reference evidence="11 12" key="1">
    <citation type="journal article" date="2008" name="Proc. Natl. Acad. Sci. U.S.A.">
        <title>Niche adaptation and genome expansion in the chlorophyll d-producing cyanobacterium Acaryochloris marina.</title>
        <authorList>
            <person name="Swingley W.D."/>
            <person name="Chen M."/>
            <person name="Cheung P.C."/>
            <person name="Conrad A.L."/>
            <person name="Dejesa L.C."/>
            <person name="Hao J."/>
            <person name="Honchak B.M."/>
            <person name="Karbach L.E."/>
            <person name="Kurdoglu A."/>
            <person name="Lahiri S."/>
            <person name="Mastrian S.D."/>
            <person name="Miyashita H."/>
            <person name="Page L."/>
            <person name="Ramakrishna P."/>
            <person name="Satoh S."/>
            <person name="Sattley W.M."/>
            <person name="Shimada Y."/>
            <person name="Taylor H.L."/>
            <person name="Tomo T."/>
            <person name="Tsuchiya T."/>
            <person name="Wang Z.T."/>
            <person name="Raymond J."/>
            <person name="Mimuro M."/>
            <person name="Blankenship R.E."/>
            <person name="Touchman J.W."/>
        </authorList>
    </citation>
    <scope>NUCLEOTIDE SEQUENCE [LARGE SCALE GENOMIC DNA]</scope>
    <source>
        <strain evidence="12">MBIC 11017</strain>
    </source>
</reference>
<evidence type="ECO:0000256" key="5">
    <source>
        <dbReference type="ARBA" id="ARBA00022723"/>
    </source>
</evidence>
<dbReference type="RefSeq" id="WP_012161473.1">
    <property type="nucleotide sequence ID" value="NC_009925.1"/>
</dbReference>
<dbReference type="Pfam" id="PF01126">
    <property type="entry name" value="Heme_oxygenase"/>
    <property type="match status" value="1"/>
</dbReference>
<dbReference type="PANTHER" id="PTHR10720:SF0">
    <property type="entry name" value="HEME OXYGENASE"/>
    <property type="match status" value="1"/>
</dbReference>
<dbReference type="STRING" id="329726.AM1_0850"/>
<keyword evidence="3" id="KW-0602">Photosynthesis</keyword>
<dbReference type="CDD" id="cd19165">
    <property type="entry name" value="HemeO"/>
    <property type="match status" value="1"/>
</dbReference>
<keyword evidence="7 10" id="KW-0408">Iron</keyword>
<dbReference type="GO" id="GO:0015979">
    <property type="term" value="P:photosynthesis"/>
    <property type="evidence" value="ECO:0007669"/>
    <property type="project" value="UniProtKB-KW"/>
</dbReference>
<dbReference type="GO" id="GO:0046872">
    <property type="term" value="F:metal ion binding"/>
    <property type="evidence" value="ECO:0007669"/>
    <property type="project" value="UniProtKB-KW"/>
</dbReference>
<feature type="binding site" evidence="9">
    <location>
        <position position="125"/>
    </location>
    <ligand>
        <name>heme b</name>
        <dbReference type="ChEBI" id="CHEBI:60344"/>
    </ligand>
</feature>